<feature type="transmembrane region" description="Helical" evidence="1">
    <location>
        <begin position="84"/>
        <end position="110"/>
    </location>
</feature>
<feature type="transmembrane region" description="Helical" evidence="1">
    <location>
        <begin position="163"/>
        <end position="187"/>
    </location>
</feature>
<dbReference type="InterPro" id="IPR010916">
    <property type="entry name" value="TonB_box_CS"/>
</dbReference>
<feature type="transmembrane region" description="Helical" evidence="1">
    <location>
        <begin position="122"/>
        <end position="143"/>
    </location>
</feature>
<dbReference type="OrthoDB" id="5067575at2"/>
<dbReference type="Proteomes" id="UP000196320">
    <property type="component" value="Unassembled WGS sequence"/>
</dbReference>
<gene>
    <name evidence="2" type="ORF">FM104_15045</name>
</gene>
<evidence type="ECO:0000313" key="3">
    <source>
        <dbReference type="Proteomes" id="UP000196320"/>
    </source>
</evidence>
<dbReference type="EMBL" id="FUKO01000044">
    <property type="protein sequence ID" value="SJN46566.1"/>
    <property type="molecule type" value="Genomic_DNA"/>
</dbReference>
<evidence type="ECO:0008006" key="4">
    <source>
        <dbReference type="Google" id="ProtNLM"/>
    </source>
</evidence>
<accession>A0A1R4KQ94</accession>
<reference evidence="2 3" key="1">
    <citation type="submission" date="2017-02" db="EMBL/GenBank/DDBJ databases">
        <authorList>
            <person name="Peterson S.W."/>
        </authorList>
    </citation>
    <scope>NUCLEOTIDE SEQUENCE [LARGE SCALE GENOMIC DNA]</scope>
    <source>
        <strain evidence="2 3">B Mb 05.01</strain>
    </source>
</reference>
<feature type="transmembrane region" description="Helical" evidence="1">
    <location>
        <begin position="12"/>
        <end position="36"/>
    </location>
</feature>
<dbReference type="AlphaFoldDB" id="A0A1R4KQ94"/>
<organism evidence="2 3">
    <name type="scientific">Microbacterium esteraromaticum</name>
    <dbReference type="NCBI Taxonomy" id="57043"/>
    <lineage>
        <taxon>Bacteria</taxon>
        <taxon>Bacillati</taxon>
        <taxon>Actinomycetota</taxon>
        <taxon>Actinomycetes</taxon>
        <taxon>Micrococcales</taxon>
        <taxon>Microbacteriaceae</taxon>
        <taxon>Microbacterium</taxon>
    </lineage>
</organism>
<evidence type="ECO:0000256" key="1">
    <source>
        <dbReference type="SAM" id="Phobius"/>
    </source>
</evidence>
<sequence>MSTTRTDIGRADSIAVLVILIAGAGLGGFIAGRGLITGMFRLLDPSRYPIELLADIPVSAGSGILDAHGDSLIVTAAALPTSAVWLFALSDLIGAAAIGLVTAAFAYALARIVQRKPFHRSMRTAAVIAGLAITFGSLFSQALRGFGQMVAADDLNPSLGDVAQVGFLFEPLPILIGFAVLALTYVFQAGARMQKDTEGLV</sequence>
<keyword evidence="1" id="KW-0472">Membrane</keyword>
<keyword evidence="3" id="KW-1185">Reference proteome</keyword>
<keyword evidence="1" id="KW-0812">Transmembrane</keyword>
<keyword evidence="1" id="KW-1133">Transmembrane helix</keyword>
<proteinExistence type="predicted"/>
<dbReference type="RefSeq" id="WP_087133026.1">
    <property type="nucleotide sequence ID" value="NZ_FUKO01000044.1"/>
</dbReference>
<name>A0A1R4KQ94_9MICO</name>
<evidence type="ECO:0000313" key="2">
    <source>
        <dbReference type="EMBL" id="SJN46566.1"/>
    </source>
</evidence>
<protein>
    <recommendedName>
        <fullName evidence="4">DUF2975 domain-containing protein</fullName>
    </recommendedName>
</protein>
<dbReference type="PROSITE" id="PS00430">
    <property type="entry name" value="TONB_DEPENDENT_REC_1"/>
    <property type="match status" value="1"/>
</dbReference>